<name>A0A7R9G1C6_TIMSH</name>
<dbReference type="EMBL" id="OC003477">
    <property type="protein sequence ID" value="CAD7263347.1"/>
    <property type="molecule type" value="Genomic_DNA"/>
</dbReference>
<gene>
    <name evidence="1" type="ORF">TSIB3V08_LOCUS7427</name>
</gene>
<organism evidence="1">
    <name type="scientific">Timema shepardi</name>
    <name type="common">Walking stick</name>
    <dbReference type="NCBI Taxonomy" id="629360"/>
    <lineage>
        <taxon>Eukaryota</taxon>
        <taxon>Metazoa</taxon>
        <taxon>Ecdysozoa</taxon>
        <taxon>Arthropoda</taxon>
        <taxon>Hexapoda</taxon>
        <taxon>Insecta</taxon>
        <taxon>Pterygota</taxon>
        <taxon>Neoptera</taxon>
        <taxon>Polyneoptera</taxon>
        <taxon>Phasmatodea</taxon>
        <taxon>Timematodea</taxon>
        <taxon>Timematoidea</taxon>
        <taxon>Timematidae</taxon>
        <taxon>Timema</taxon>
    </lineage>
</organism>
<evidence type="ECO:0000313" key="1">
    <source>
        <dbReference type="EMBL" id="CAD7263347.1"/>
    </source>
</evidence>
<dbReference type="AlphaFoldDB" id="A0A7R9G1C6"/>
<sequence length="126" mass="14460">MGSATHVGETNVRRYGKTHRSKKSVVLYSDYYEEKDDDVPLNLGQRSISLVSMQYPLHLASRIRLSRRRLKLLICPHPSYSSAPTPATPLSPPQLLIYFHPQPRRPSNLNTYKLKVLEDARKGQFL</sequence>
<proteinExistence type="predicted"/>
<reference evidence="1" key="1">
    <citation type="submission" date="2020-11" db="EMBL/GenBank/DDBJ databases">
        <authorList>
            <person name="Tran Van P."/>
        </authorList>
    </citation>
    <scope>NUCLEOTIDE SEQUENCE</scope>
</reference>
<protein>
    <submittedName>
        <fullName evidence="1">Uncharacterized protein</fullName>
    </submittedName>
</protein>
<accession>A0A7R9G1C6</accession>